<dbReference type="Pfam" id="PF14198">
    <property type="entry name" value="TnpV"/>
    <property type="match status" value="1"/>
</dbReference>
<evidence type="ECO:0008006" key="3">
    <source>
        <dbReference type="Google" id="ProtNLM"/>
    </source>
</evidence>
<dbReference type="EMBL" id="AWSU01000269">
    <property type="protein sequence ID" value="ERI75156.1"/>
    <property type="molecule type" value="Genomic_DNA"/>
</dbReference>
<protein>
    <recommendedName>
        <fullName evidence="3">TnpV protein</fullName>
    </recommendedName>
</protein>
<dbReference type="AlphaFoldDB" id="A0ABC9TUJ7"/>
<dbReference type="InterPro" id="IPR026989">
    <property type="entry name" value="TnpV"/>
</dbReference>
<gene>
    <name evidence="1" type="ORF">CLOSYM_03391</name>
</gene>
<evidence type="ECO:0000313" key="2">
    <source>
        <dbReference type="Proteomes" id="UP000016491"/>
    </source>
</evidence>
<organism evidence="1 2">
    <name type="scientific">[Clostridium] symbiosum ATCC 14940</name>
    <dbReference type="NCBI Taxonomy" id="411472"/>
    <lineage>
        <taxon>Bacteria</taxon>
        <taxon>Bacillati</taxon>
        <taxon>Bacillota</taxon>
        <taxon>Clostridia</taxon>
        <taxon>Lachnospirales</taxon>
        <taxon>Lachnospiraceae</taxon>
        <taxon>Otoolea</taxon>
    </lineage>
</organism>
<sequence length="142" mass="16728">MTVGYDEFVGKLNISEETTMKSLFEQLGGTYSKQSDYLIPNVTFPKSEKNAIGIYGQRHLQYLQEHRRLTYINLLTCGELNEYLSEVDKQARERFCRIVKQLKTTQDITEQLKADSPMEWVRKMNCIRQQAEEIVFKELIYC</sequence>
<proteinExistence type="predicted"/>
<accession>A0ABC9TUJ7</accession>
<reference evidence="1 2" key="1">
    <citation type="submission" date="2013-07" db="EMBL/GenBank/DDBJ databases">
        <authorList>
            <person name="Weinstock G."/>
            <person name="Sodergren E."/>
            <person name="Wylie T."/>
            <person name="Fulton L."/>
            <person name="Fulton R."/>
            <person name="Fronick C."/>
            <person name="O'Laughlin M."/>
            <person name="Godfrey J."/>
            <person name="Miner T."/>
            <person name="Herter B."/>
            <person name="Appelbaum E."/>
            <person name="Cordes M."/>
            <person name="Lek S."/>
            <person name="Wollam A."/>
            <person name="Pepin K.H."/>
            <person name="Palsikar V.B."/>
            <person name="Mitreva M."/>
            <person name="Wilson R.K."/>
        </authorList>
    </citation>
    <scope>NUCLEOTIDE SEQUENCE [LARGE SCALE GENOMIC DNA]</scope>
    <source>
        <strain evidence="1 2">ATCC 14940</strain>
    </source>
</reference>
<dbReference type="Proteomes" id="UP000016491">
    <property type="component" value="Unassembled WGS sequence"/>
</dbReference>
<name>A0ABC9TUJ7_CLOSY</name>
<evidence type="ECO:0000313" key="1">
    <source>
        <dbReference type="EMBL" id="ERI75156.1"/>
    </source>
</evidence>
<comment type="caution">
    <text evidence="1">The sequence shown here is derived from an EMBL/GenBank/DDBJ whole genome shotgun (WGS) entry which is preliminary data.</text>
</comment>